<feature type="active site" evidence="3">
    <location>
        <position position="251"/>
    </location>
</feature>
<dbReference type="PROSITE" id="PS00070">
    <property type="entry name" value="ALDEHYDE_DEHYDR_CYS"/>
    <property type="match status" value="1"/>
</dbReference>
<sequence>MYWHKALNCSLINGKLYQGSDTFTVNNPANEQLIETLSSVDMAGCQQALDAAITCFEALKTTTAKQRSDVLLKWHSLILEHKQALAELVTLEQGKVLKESLAEVDYAEGFVKWFADEALRSYGEVIPANSPTQQLTVIKQGVGVVFGITPWNFPLAMITRKVAPAYAAGCSFILKPSEYTPLSALALCQLGLQAGMEVGAFQTLVTEDAAQVGAFFCEHKQVRKITFTGSTRVGQILLSQSAQSIKRASLELGGNAPFTVFESADIKKAVQGLIVAKFRNAGQTCVAANRVLVQNTCLDEFLAELKLQTARLKVADGFTGDADLGPLINTQAKLKAQNLVEDATLKGAKIAYQGEEKAGQFMAPIILTKVNQSMEISKNEIFAPVVAIQTFEDDAQALTLANSVDEGLAAYIYSQDIAQVHKVSRQLEYGMVGINEALISNPVAPFGGMKASGLGREGAKQGLEEYQEVKYICQSF</sequence>
<dbReference type="GO" id="GO:0009450">
    <property type="term" value="P:gamma-aminobutyric acid catabolic process"/>
    <property type="evidence" value="ECO:0007669"/>
    <property type="project" value="TreeGrafter"/>
</dbReference>
<dbReference type="Gene3D" id="3.40.309.10">
    <property type="entry name" value="Aldehyde Dehydrogenase, Chain A, domain 2"/>
    <property type="match status" value="1"/>
</dbReference>
<keyword evidence="2 4" id="KW-0560">Oxidoreductase</keyword>
<feature type="domain" description="Aldehyde dehydrogenase" evidence="5">
    <location>
        <begin position="20"/>
        <end position="472"/>
    </location>
</feature>
<protein>
    <submittedName>
        <fullName evidence="6">Succinate-semialdehyde dehydrogenase (NADP(+))</fullName>
        <ecNumber evidence="6">1.2.1.16</ecNumber>
    </submittedName>
</protein>
<dbReference type="AlphaFoldDB" id="A0A4Q7IRC9"/>
<dbReference type="EMBL" id="PPSX01000011">
    <property type="protein sequence ID" value="RZQ54531.1"/>
    <property type="molecule type" value="Genomic_DNA"/>
</dbReference>
<dbReference type="EC" id="1.2.1.16" evidence="6"/>
<evidence type="ECO:0000259" key="5">
    <source>
        <dbReference type="Pfam" id="PF00171"/>
    </source>
</evidence>
<dbReference type="InterPro" id="IPR016162">
    <property type="entry name" value="Ald_DH_N"/>
</dbReference>
<name>A0A4Q7IRC9_9GAMM</name>
<dbReference type="PANTHER" id="PTHR43353">
    <property type="entry name" value="SUCCINATE-SEMIALDEHYDE DEHYDROGENASE, MITOCHONDRIAL"/>
    <property type="match status" value="1"/>
</dbReference>
<dbReference type="FunFam" id="3.40.309.10:FF:000004">
    <property type="entry name" value="Succinate-semialdehyde dehydrogenase I"/>
    <property type="match status" value="1"/>
</dbReference>
<comment type="similarity">
    <text evidence="1 4">Belongs to the aldehyde dehydrogenase family.</text>
</comment>
<evidence type="ECO:0000256" key="2">
    <source>
        <dbReference type="ARBA" id="ARBA00023002"/>
    </source>
</evidence>
<comment type="caution">
    <text evidence="6">The sequence shown here is derived from an EMBL/GenBank/DDBJ whole genome shotgun (WGS) entry which is preliminary data.</text>
</comment>
<accession>A0A4Q7IRC9</accession>
<dbReference type="RefSeq" id="WP_130254068.1">
    <property type="nucleotide sequence ID" value="NZ_PPSX01000011.1"/>
</dbReference>
<organism evidence="6 7">
    <name type="scientific">Pseudoalteromonas phenolica</name>
    <dbReference type="NCBI Taxonomy" id="161398"/>
    <lineage>
        <taxon>Bacteria</taxon>
        <taxon>Pseudomonadati</taxon>
        <taxon>Pseudomonadota</taxon>
        <taxon>Gammaproteobacteria</taxon>
        <taxon>Alteromonadales</taxon>
        <taxon>Pseudoalteromonadaceae</taxon>
        <taxon>Pseudoalteromonas</taxon>
    </lineage>
</organism>
<dbReference type="InterPro" id="IPR029510">
    <property type="entry name" value="Ald_DH_CS_GLU"/>
</dbReference>
<dbReference type="FunFam" id="3.40.605.10:FF:000005">
    <property type="entry name" value="Succinate-semialdehyde dehydrogenase I"/>
    <property type="match status" value="1"/>
</dbReference>
<dbReference type="PANTHER" id="PTHR43353:SF5">
    <property type="entry name" value="SUCCINATE-SEMIALDEHYDE DEHYDROGENASE, MITOCHONDRIAL"/>
    <property type="match status" value="1"/>
</dbReference>
<dbReference type="Gene3D" id="3.40.605.10">
    <property type="entry name" value="Aldehyde Dehydrogenase, Chain A, domain 1"/>
    <property type="match status" value="1"/>
</dbReference>
<dbReference type="InterPro" id="IPR016163">
    <property type="entry name" value="Ald_DH_C"/>
</dbReference>
<reference evidence="6 7" key="1">
    <citation type="submission" date="2018-01" db="EMBL/GenBank/DDBJ databases">
        <title>Co-occurrence of chitin degradation, pigmentation and bioactivity in marine Pseudoalteromonas.</title>
        <authorList>
            <person name="Paulsen S."/>
            <person name="Gram L."/>
            <person name="Machado H."/>
        </authorList>
    </citation>
    <scope>NUCLEOTIDE SEQUENCE [LARGE SCALE GENOMIC DNA]</scope>
    <source>
        <strain evidence="6 7">S3898</strain>
    </source>
</reference>
<dbReference type="Pfam" id="PF00171">
    <property type="entry name" value="Aldedh"/>
    <property type="match status" value="1"/>
</dbReference>
<dbReference type="CDD" id="cd07103">
    <property type="entry name" value="ALDH_F5_SSADH_GabD"/>
    <property type="match status" value="1"/>
</dbReference>
<evidence type="ECO:0000313" key="7">
    <source>
        <dbReference type="Proteomes" id="UP000291338"/>
    </source>
</evidence>
<dbReference type="PROSITE" id="PS00687">
    <property type="entry name" value="ALDEHYDE_DEHYDR_GLU"/>
    <property type="match status" value="1"/>
</dbReference>
<dbReference type="InterPro" id="IPR016160">
    <property type="entry name" value="Ald_DH_CS_CYS"/>
</dbReference>
<evidence type="ECO:0000256" key="3">
    <source>
        <dbReference type="PROSITE-ProRule" id="PRU10007"/>
    </source>
</evidence>
<dbReference type="InterPro" id="IPR015590">
    <property type="entry name" value="Aldehyde_DH_dom"/>
</dbReference>
<evidence type="ECO:0000313" key="6">
    <source>
        <dbReference type="EMBL" id="RZQ54531.1"/>
    </source>
</evidence>
<dbReference type="InterPro" id="IPR050740">
    <property type="entry name" value="Aldehyde_DH_Superfamily"/>
</dbReference>
<evidence type="ECO:0000256" key="4">
    <source>
        <dbReference type="RuleBase" id="RU003345"/>
    </source>
</evidence>
<dbReference type="SUPFAM" id="SSF53720">
    <property type="entry name" value="ALDH-like"/>
    <property type="match status" value="1"/>
</dbReference>
<dbReference type="GO" id="GO:0004777">
    <property type="term" value="F:succinate-semialdehyde dehydrogenase (NAD+) activity"/>
    <property type="evidence" value="ECO:0007669"/>
    <property type="project" value="TreeGrafter"/>
</dbReference>
<gene>
    <name evidence="6" type="primary">gabD</name>
    <name evidence="6" type="ORF">C1E23_02550</name>
</gene>
<evidence type="ECO:0000256" key="1">
    <source>
        <dbReference type="ARBA" id="ARBA00009986"/>
    </source>
</evidence>
<proteinExistence type="inferred from homology"/>
<dbReference type="InterPro" id="IPR016161">
    <property type="entry name" value="Ald_DH/histidinol_DH"/>
</dbReference>
<dbReference type="Proteomes" id="UP000291338">
    <property type="component" value="Unassembled WGS sequence"/>
</dbReference>